<evidence type="ECO:0000256" key="1">
    <source>
        <dbReference type="SAM" id="MobiDB-lite"/>
    </source>
</evidence>
<gene>
    <name evidence="2" type="ORF">SDC9_172902</name>
</gene>
<evidence type="ECO:0000313" key="2">
    <source>
        <dbReference type="EMBL" id="MPN25491.1"/>
    </source>
</evidence>
<protein>
    <submittedName>
        <fullName evidence="2">Uncharacterized protein</fullName>
    </submittedName>
</protein>
<comment type="caution">
    <text evidence="2">The sequence shown here is derived from an EMBL/GenBank/DDBJ whole genome shotgun (WGS) entry which is preliminary data.</text>
</comment>
<dbReference type="EMBL" id="VSSQ01074694">
    <property type="protein sequence ID" value="MPN25491.1"/>
    <property type="molecule type" value="Genomic_DNA"/>
</dbReference>
<feature type="compositionally biased region" description="Polar residues" evidence="1">
    <location>
        <begin position="68"/>
        <end position="80"/>
    </location>
</feature>
<organism evidence="2">
    <name type="scientific">bioreactor metagenome</name>
    <dbReference type="NCBI Taxonomy" id="1076179"/>
    <lineage>
        <taxon>unclassified sequences</taxon>
        <taxon>metagenomes</taxon>
        <taxon>ecological metagenomes</taxon>
    </lineage>
</organism>
<accession>A0A645GEZ8</accession>
<name>A0A645GEZ8_9ZZZZ</name>
<dbReference type="AlphaFoldDB" id="A0A645GEZ8"/>
<reference evidence="2" key="1">
    <citation type="submission" date="2019-08" db="EMBL/GenBank/DDBJ databases">
        <authorList>
            <person name="Kucharzyk K."/>
            <person name="Murdoch R.W."/>
            <person name="Higgins S."/>
            <person name="Loffler F."/>
        </authorList>
    </citation>
    <scope>NUCLEOTIDE SEQUENCE</scope>
</reference>
<feature type="region of interest" description="Disordered" evidence="1">
    <location>
        <begin position="40"/>
        <end position="80"/>
    </location>
</feature>
<proteinExistence type="predicted"/>
<sequence length="80" mass="8753">MVVNIGDDGKPGERHFLKVMIFVTQPTLAQQDVQQRVETTFNPDRSRQPGSVGLNDGTAVMRDPPGTSPLNDPGNFTKTE</sequence>